<dbReference type="OrthoDB" id="2303713at2759"/>
<accession>A0A9P6MMB6</accession>
<dbReference type="Proteomes" id="UP000749646">
    <property type="component" value="Unassembled WGS sequence"/>
</dbReference>
<protein>
    <submittedName>
        <fullName evidence="1">Uncharacterized protein</fullName>
    </submittedName>
</protein>
<feature type="non-terminal residue" evidence="1">
    <location>
        <position position="171"/>
    </location>
</feature>
<sequence length="171" mass="19168">MPSRMKPICIINGCKSGRSIHLLVWGPSPESLDQILKRKLEEDPDFALVTKYPAPAPRTAFNHLKNSLQAGIAIDMPYLGTWVRHPRNIQVVKPFSSIVCNRHVLSRPWEGTHAEKMFTLYIADVGVLKTSEEDESAIEVVKRFLALNKDILAIELKMLCACDGAYINAVQ</sequence>
<organism evidence="1 2">
    <name type="scientific">Modicella reniformis</name>
    <dbReference type="NCBI Taxonomy" id="1440133"/>
    <lineage>
        <taxon>Eukaryota</taxon>
        <taxon>Fungi</taxon>
        <taxon>Fungi incertae sedis</taxon>
        <taxon>Mucoromycota</taxon>
        <taxon>Mortierellomycotina</taxon>
        <taxon>Mortierellomycetes</taxon>
        <taxon>Mortierellales</taxon>
        <taxon>Mortierellaceae</taxon>
        <taxon>Modicella</taxon>
    </lineage>
</organism>
<dbReference type="EMBL" id="JAAAHW010000006">
    <property type="protein sequence ID" value="KAG0007151.1"/>
    <property type="molecule type" value="Genomic_DNA"/>
</dbReference>
<dbReference type="AlphaFoldDB" id="A0A9P6MMB6"/>
<comment type="caution">
    <text evidence="1">The sequence shown here is derived from an EMBL/GenBank/DDBJ whole genome shotgun (WGS) entry which is preliminary data.</text>
</comment>
<evidence type="ECO:0000313" key="2">
    <source>
        <dbReference type="Proteomes" id="UP000749646"/>
    </source>
</evidence>
<reference evidence="1" key="1">
    <citation type="journal article" date="2020" name="Fungal Divers.">
        <title>Resolving the Mortierellaceae phylogeny through synthesis of multi-gene phylogenetics and phylogenomics.</title>
        <authorList>
            <person name="Vandepol N."/>
            <person name="Liber J."/>
            <person name="Desiro A."/>
            <person name="Na H."/>
            <person name="Kennedy M."/>
            <person name="Barry K."/>
            <person name="Grigoriev I.V."/>
            <person name="Miller A.N."/>
            <person name="O'Donnell K."/>
            <person name="Stajich J.E."/>
            <person name="Bonito G."/>
        </authorList>
    </citation>
    <scope>NUCLEOTIDE SEQUENCE</scope>
    <source>
        <strain evidence="1">MES-2147</strain>
    </source>
</reference>
<gene>
    <name evidence="1" type="ORF">BGZ65_003671</name>
</gene>
<proteinExistence type="predicted"/>
<evidence type="ECO:0000313" key="1">
    <source>
        <dbReference type="EMBL" id="KAG0007151.1"/>
    </source>
</evidence>
<name>A0A9P6MMB6_9FUNG</name>
<keyword evidence="2" id="KW-1185">Reference proteome</keyword>